<dbReference type="PANTHER" id="PTHR30543:SF21">
    <property type="entry name" value="NAD(P)H-DEPENDENT FMN REDUCTASE LOT6"/>
    <property type="match status" value="1"/>
</dbReference>
<comment type="cofactor">
    <cofactor evidence="1">
        <name>FMN</name>
        <dbReference type="ChEBI" id="CHEBI:58210"/>
    </cofactor>
</comment>
<dbReference type="RefSeq" id="WP_395246473.1">
    <property type="nucleotide sequence ID" value="NZ_JBINXA010000003.1"/>
</dbReference>
<dbReference type="InterPro" id="IPR005025">
    <property type="entry name" value="FMN_Rdtase-like_dom"/>
</dbReference>
<dbReference type="PANTHER" id="PTHR30543">
    <property type="entry name" value="CHROMATE REDUCTASE"/>
    <property type="match status" value="1"/>
</dbReference>
<keyword evidence="2" id="KW-0285">Flavoprotein</keyword>
<feature type="domain" description="NADPH-dependent FMN reductase-like" evidence="3">
    <location>
        <begin position="24"/>
        <end position="157"/>
    </location>
</feature>
<dbReference type="Proteomes" id="UP001609821">
    <property type="component" value="Unassembled WGS sequence"/>
</dbReference>
<dbReference type="Gene3D" id="3.40.50.360">
    <property type="match status" value="1"/>
</dbReference>
<dbReference type="EMBL" id="JBINXB010000002">
    <property type="protein sequence ID" value="MFH6564826.1"/>
    <property type="molecule type" value="Genomic_DNA"/>
</dbReference>
<organism evidence="4 5">
    <name type="scientific">Pseudomonas kulmbachensis</name>
    <dbReference type="NCBI Taxonomy" id="3043408"/>
    <lineage>
        <taxon>Bacteria</taxon>
        <taxon>Pseudomonadati</taxon>
        <taxon>Pseudomonadota</taxon>
        <taxon>Gammaproteobacteria</taxon>
        <taxon>Pseudomonadales</taxon>
        <taxon>Pseudomonadaceae</taxon>
        <taxon>Pseudomonas</taxon>
    </lineage>
</organism>
<sequence>MEHEAQFVRKFTNFRINMGVEMVRLLAVSGSLRQASSNSILLRAAERLCPEGVLLIHYEGIDKLPHFNPDLLENPPEAVAELCSIVGQADGLLISCPEYARGIPGSFKNMLDWLVSSEEFPGKPVALFNASPRASHAQAALRLVLETMSARIIEEASITVNLLSSRLSAESITADPVLGPVIGTALGAFKHRLENQHL</sequence>
<evidence type="ECO:0000256" key="2">
    <source>
        <dbReference type="ARBA" id="ARBA00022643"/>
    </source>
</evidence>
<evidence type="ECO:0000259" key="3">
    <source>
        <dbReference type="Pfam" id="PF03358"/>
    </source>
</evidence>
<evidence type="ECO:0000313" key="5">
    <source>
        <dbReference type="Proteomes" id="UP001609821"/>
    </source>
</evidence>
<dbReference type="Pfam" id="PF03358">
    <property type="entry name" value="FMN_red"/>
    <property type="match status" value="1"/>
</dbReference>
<dbReference type="GO" id="GO:0016491">
    <property type="term" value="F:oxidoreductase activity"/>
    <property type="evidence" value="ECO:0007669"/>
    <property type="project" value="UniProtKB-KW"/>
</dbReference>
<keyword evidence="2" id="KW-0288">FMN</keyword>
<dbReference type="InterPro" id="IPR050712">
    <property type="entry name" value="NAD(P)H-dep_reductase"/>
</dbReference>
<evidence type="ECO:0000256" key="1">
    <source>
        <dbReference type="ARBA" id="ARBA00001917"/>
    </source>
</evidence>
<dbReference type="SUPFAM" id="SSF52218">
    <property type="entry name" value="Flavoproteins"/>
    <property type="match status" value="1"/>
</dbReference>
<accession>A0ABW7LSZ6</accession>
<comment type="caution">
    <text evidence="4">The sequence shown here is derived from an EMBL/GenBank/DDBJ whole genome shotgun (WGS) entry which is preliminary data.</text>
</comment>
<name>A0ABW7LSZ6_9PSED</name>
<reference evidence="4 5" key="1">
    <citation type="submission" date="2024-10" db="EMBL/GenBank/DDBJ databases">
        <title>Aeromonas and Pseudomonas from the Cagarras Archipelago, Rio de Janeiro, Brazil.</title>
        <authorList>
            <person name="Canellas A.L.B."/>
            <person name="Laport M.S."/>
        </authorList>
    </citation>
    <scope>NUCLEOTIDE SEQUENCE [LARGE SCALE GENOMIC DNA]</scope>
    <source>
        <strain evidence="4 5">CPF-4</strain>
    </source>
</reference>
<keyword evidence="5" id="KW-1185">Reference proteome</keyword>
<keyword evidence="4" id="KW-0560">Oxidoreductase</keyword>
<evidence type="ECO:0000313" key="4">
    <source>
        <dbReference type="EMBL" id="MFH6564826.1"/>
    </source>
</evidence>
<dbReference type="EC" id="1.-.-.-" evidence="4"/>
<dbReference type="InterPro" id="IPR029039">
    <property type="entry name" value="Flavoprotein-like_sf"/>
</dbReference>
<gene>
    <name evidence="4" type="ORF">ACHMWK_02310</name>
</gene>
<proteinExistence type="predicted"/>
<protein>
    <submittedName>
        <fullName evidence="4">NADPH-dependent FMN reductase</fullName>
        <ecNumber evidence="4">1.-.-.-</ecNumber>
    </submittedName>
</protein>